<dbReference type="InterPro" id="IPR036383">
    <property type="entry name" value="TSP1_rpt_sf"/>
</dbReference>
<proteinExistence type="predicted"/>
<dbReference type="FunFam" id="2.20.100.10:FF:000002">
    <property type="entry name" value="Unc-5 netrin receptor C"/>
    <property type="match status" value="1"/>
</dbReference>
<dbReference type="GO" id="GO:0016020">
    <property type="term" value="C:membrane"/>
    <property type="evidence" value="ECO:0007669"/>
    <property type="project" value="UniProtKB-SubCell"/>
</dbReference>
<dbReference type="InterPro" id="IPR000884">
    <property type="entry name" value="TSP1_rpt"/>
</dbReference>
<keyword evidence="9" id="KW-1015">Disulfide bond</keyword>
<evidence type="ECO:0000256" key="9">
    <source>
        <dbReference type="ARBA" id="ARBA00023157"/>
    </source>
</evidence>
<keyword evidence="6" id="KW-0677">Repeat</keyword>
<keyword evidence="8" id="KW-0472">Membrane</keyword>
<dbReference type="FunFam" id="2.20.100.10:FF:000001">
    <property type="entry name" value="semaphorin-5A isoform X1"/>
    <property type="match status" value="1"/>
</dbReference>
<dbReference type="SMART" id="SM00209">
    <property type="entry name" value="TSP1"/>
    <property type="match status" value="4"/>
</dbReference>
<feature type="region of interest" description="Disordered" evidence="10">
    <location>
        <begin position="228"/>
        <end position="278"/>
    </location>
</feature>
<evidence type="ECO:0000256" key="1">
    <source>
        <dbReference type="ARBA" id="ARBA00004167"/>
    </source>
</evidence>
<sequence length="278" mass="29840">MARSLLQNFTLLALVTAIVFVGHNFVTYVLRVNGGYSEWTVFTKCTKTCGQGTRFRSRNCNNPVPRFGGLNCSILGDDVETVKCNTQPCPENGGYGAWSEYGACSVTCGEGIQERKCFCDNPFPKFGGESCEKLELGPSVETKACKMESCPVNGGYGDWFDFGACSVSCGEGVQERKRLCDSPSPQYGGESCEKLGPSVETKACQMKSCPVDGGYSEWTKFSECSVSCGGGKQERTRECTNPNPENGGHDCEKLGPSSATKECNTAACPKPAPVENKG</sequence>
<organism evidence="11 12">
    <name type="scientific">Acropora cervicornis</name>
    <name type="common">Staghorn coral</name>
    <dbReference type="NCBI Taxonomy" id="6130"/>
    <lineage>
        <taxon>Eukaryota</taxon>
        <taxon>Metazoa</taxon>
        <taxon>Cnidaria</taxon>
        <taxon>Anthozoa</taxon>
        <taxon>Hexacorallia</taxon>
        <taxon>Scleractinia</taxon>
        <taxon>Astrocoeniina</taxon>
        <taxon>Acroporidae</taxon>
        <taxon>Acropora</taxon>
    </lineage>
</organism>
<evidence type="ECO:0000256" key="2">
    <source>
        <dbReference type="ARBA" id="ARBA00004613"/>
    </source>
</evidence>
<evidence type="ECO:0000256" key="8">
    <source>
        <dbReference type="ARBA" id="ARBA00023136"/>
    </source>
</evidence>
<reference evidence="11" key="2">
    <citation type="journal article" date="2023" name="Science">
        <title>Genomic signatures of disease resistance in endangered staghorn corals.</title>
        <authorList>
            <person name="Vollmer S.V."/>
            <person name="Selwyn J.D."/>
            <person name="Despard B.A."/>
            <person name="Roesel C.L."/>
        </authorList>
    </citation>
    <scope>NUCLEOTIDE SEQUENCE</scope>
    <source>
        <strain evidence="11">K2</strain>
    </source>
</reference>
<comment type="caution">
    <text evidence="11">The sequence shown here is derived from an EMBL/GenBank/DDBJ whole genome shotgun (WGS) entry which is preliminary data.</text>
</comment>
<evidence type="ECO:0000256" key="7">
    <source>
        <dbReference type="ARBA" id="ARBA00022989"/>
    </source>
</evidence>
<keyword evidence="3" id="KW-0964">Secreted</keyword>
<dbReference type="Pfam" id="PF00090">
    <property type="entry name" value="TSP_1"/>
    <property type="match status" value="4"/>
</dbReference>
<evidence type="ECO:0000256" key="4">
    <source>
        <dbReference type="ARBA" id="ARBA00022692"/>
    </source>
</evidence>
<dbReference type="Gene3D" id="2.20.100.10">
    <property type="entry name" value="Thrombospondin type-1 (TSP1) repeat"/>
    <property type="match status" value="4"/>
</dbReference>
<accession>A0AAD9V9R0</accession>
<keyword evidence="12" id="KW-1185">Reference proteome</keyword>
<dbReference type="AlphaFoldDB" id="A0AAD9V9R0"/>
<dbReference type="Proteomes" id="UP001249851">
    <property type="component" value="Unassembled WGS sequence"/>
</dbReference>
<reference evidence="11" key="1">
    <citation type="journal article" date="2023" name="G3 (Bethesda)">
        <title>Whole genome assembly and annotation of the endangered Caribbean coral Acropora cervicornis.</title>
        <authorList>
            <person name="Selwyn J.D."/>
            <person name="Vollmer S.V."/>
        </authorList>
    </citation>
    <scope>NUCLEOTIDE SEQUENCE</scope>
    <source>
        <strain evidence="11">K2</strain>
    </source>
</reference>
<evidence type="ECO:0000256" key="10">
    <source>
        <dbReference type="SAM" id="MobiDB-lite"/>
    </source>
</evidence>
<dbReference type="EMBL" id="JARQWQ010000018">
    <property type="protein sequence ID" value="KAK2566000.1"/>
    <property type="molecule type" value="Genomic_DNA"/>
</dbReference>
<evidence type="ECO:0000256" key="5">
    <source>
        <dbReference type="ARBA" id="ARBA00022729"/>
    </source>
</evidence>
<keyword evidence="4" id="KW-0812">Transmembrane</keyword>
<protein>
    <submittedName>
        <fullName evidence="11">Hemicentin-1</fullName>
    </submittedName>
</protein>
<keyword evidence="7" id="KW-1133">Transmembrane helix</keyword>
<evidence type="ECO:0000256" key="3">
    <source>
        <dbReference type="ARBA" id="ARBA00022525"/>
    </source>
</evidence>
<evidence type="ECO:0000256" key="6">
    <source>
        <dbReference type="ARBA" id="ARBA00022737"/>
    </source>
</evidence>
<dbReference type="FunFam" id="2.20.100.10:FF:000007">
    <property type="entry name" value="Thrombospondin 1"/>
    <property type="match status" value="2"/>
</dbReference>
<dbReference type="PANTHER" id="PTHR22906:SF43">
    <property type="entry name" value="PROPERDIN"/>
    <property type="match status" value="1"/>
</dbReference>
<name>A0AAD9V9R0_ACRCE</name>
<dbReference type="PROSITE" id="PS50092">
    <property type="entry name" value="TSP1"/>
    <property type="match status" value="4"/>
</dbReference>
<dbReference type="InterPro" id="IPR052065">
    <property type="entry name" value="Compl_asym_regulator"/>
</dbReference>
<evidence type="ECO:0000313" key="11">
    <source>
        <dbReference type="EMBL" id="KAK2566000.1"/>
    </source>
</evidence>
<dbReference type="PANTHER" id="PTHR22906">
    <property type="entry name" value="PROPERDIN"/>
    <property type="match status" value="1"/>
</dbReference>
<keyword evidence="5" id="KW-0732">Signal</keyword>
<comment type="subcellular location">
    <subcellularLocation>
        <location evidence="1">Membrane</location>
        <topology evidence="1">Single-pass membrane protein</topology>
    </subcellularLocation>
    <subcellularLocation>
        <location evidence="2">Secreted</location>
    </subcellularLocation>
</comment>
<gene>
    <name evidence="11" type="ORF">P5673_010320</name>
</gene>
<evidence type="ECO:0000313" key="12">
    <source>
        <dbReference type="Proteomes" id="UP001249851"/>
    </source>
</evidence>
<dbReference type="SUPFAM" id="SSF82895">
    <property type="entry name" value="TSP-1 type 1 repeat"/>
    <property type="match status" value="4"/>
</dbReference>